<proteinExistence type="predicted"/>
<reference evidence="1" key="1">
    <citation type="submission" date="2020-08" db="EMBL/GenBank/DDBJ databases">
        <title>Multicomponent nature underlies the extraordinary mechanical properties of spider dragline silk.</title>
        <authorList>
            <person name="Kono N."/>
            <person name="Nakamura H."/>
            <person name="Mori M."/>
            <person name="Yoshida Y."/>
            <person name="Ohtoshi R."/>
            <person name="Malay A.D."/>
            <person name="Moran D.A.P."/>
            <person name="Tomita M."/>
            <person name="Numata K."/>
            <person name="Arakawa K."/>
        </authorList>
    </citation>
    <scope>NUCLEOTIDE SEQUENCE</scope>
</reference>
<dbReference type="EMBL" id="BMAV01021793">
    <property type="protein sequence ID" value="GFY76162.1"/>
    <property type="molecule type" value="Genomic_DNA"/>
</dbReference>
<evidence type="ECO:0000313" key="1">
    <source>
        <dbReference type="EMBL" id="GFY76162.1"/>
    </source>
</evidence>
<comment type="caution">
    <text evidence="1">The sequence shown here is derived from an EMBL/GenBank/DDBJ whole genome shotgun (WGS) entry which is preliminary data.</text>
</comment>
<evidence type="ECO:0000313" key="2">
    <source>
        <dbReference type="Proteomes" id="UP000886998"/>
    </source>
</evidence>
<name>A0A8X7CTC0_9ARAC</name>
<organism evidence="1 2">
    <name type="scientific">Trichonephila inaurata madagascariensis</name>
    <dbReference type="NCBI Taxonomy" id="2747483"/>
    <lineage>
        <taxon>Eukaryota</taxon>
        <taxon>Metazoa</taxon>
        <taxon>Ecdysozoa</taxon>
        <taxon>Arthropoda</taxon>
        <taxon>Chelicerata</taxon>
        <taxon>Arachnida</taxon>
        <taxon>Araneae</taxon>
        <taxon>Araneomorphae</taxon>
        <taxon>Entelegynae</taxon>
        <taxon>Araneoidea</taxon>
        <taxon>Nephilidae</taxon>
        <taxon>Trichonephila</taxon>
        <taxon>Trichonephila inaurata</taxon>
    </lineage>
</organism>
<gene>
    <name evidence="1" type="ORF">TNIN_498461</name>
</gene>
<dbReference type="Proteomes" id="UP000886998">
    <property type="component" value="Unassembled WGS sequence"/>
</dbReference>
<accession>A0A8X7CTC0</accession>
<protein>
    <submittedName>
        <fullName evidence="1">Uncharacterized protein</fullName>
    </submittedName>
</protein>
<sequence length="85" mass="9579">MYKKCENYPAEEAINLCFALPTDPEDDETDEEFSIESGNVIYLIHCLALVKMWSLPIPFREIDIPSGQSQIIVGQIRIGGCMGDR</sequence>
<keyword evidence="2" id="KW-1185">Reference proteome</keyword>
<dbReference type="AlphaFoldDB" id="A0A8X7CTC0"/>